<feature type="coiled-coil region" evidence="1">
    <location>
        <begin position="4"/>
        <end position="31"/>
    </location>
</feature>
<keyword evidence="3" id="KW-1185">Reference proteome</keyword>
<accession>A0ABV2KB84</accession>
<dbReference type="EMBL" id="JBEPME010000005">
    <property type="protein sequence ID" value="MET3658351.1"/>
    <property type="molecule type" value="Genomic_DNA"/>
</dbReference>
<proteinExistence type="predicted"/>
<dbReference type="RefSeq" id="WP_354313981.1">
    <property type="nucleotide sequence ID" value="NZ_JBEPME010000005.1"/>
</dbReference>
<sequence length="84" mass="10175">MNIEWHWQQENAKLQQENAELRKKFAIYRARKVLKERATDGKIFTKKQLKFIKDNELDYRKVYRLTHKLNSVGEALIRALEETI</sequence>
<organism evidence="2 3">
    <name type="scientific">Sporosarcina psychrophila</name>
    <name type="common">Bacillus psychrophilus</name>
    <dbReference type="NCBI Taxonomy" id="1476"/>
    <lineage>
        <taxon>Bacteria</taxon>
        <taxon>Bacillati</taxon>
        <taxon>Bacillota</taxon>
        <taxon>Bacilli</taxon>
        <taxon>Bacillales</taxon>
        <taxon>Caryophanaceae</taxon>
        <taxon>Sporosarcina</taxon>
    </lineage>
</organism>
<name>A0ABV2KB84_SPOPS</name>
<gene>
    <name evidence="2" type="ORF">ABIC55_003468</name>
</gene>
<dbReference type="Proteomes" id="UP001549104">
    <property type="component" value="Unassembled WGS sequence"/>
</dbReference>
<reference evidence="2 3" key="1">
    <citation type="submission" date="2024-06" db="EMBL/GenBank/DDBJ databases">
        <title>Sorghum-associated microbial communities from plants grown in Nebraska, USA.</title>
        <authorList>
            <person name="Schachtman D."/>
        </authorList>
    </citation>
    <scope>NUCLEOTIDE SEQUENCE [LARGE SCALE GENOMIC DNA]</scope>
    <source>
        <strain evidence="2 3">1288</strain>
    </source>
</reference>
<evidence type="ECO:0000313" key="3">
    <source>
        <dbReference type="Proteomes" id="UP001549104"/>
    </source>
</evidence>
<comment type="caution">
    <text evidence="2">The sequence shown here is derived from an EMBL/GenBank/DDBJ whole genome shotgun (WGS) entry which is preliminary data.</text>
</comment>
<keyword evidence="1" id="KW-0175">Coiled coil</keyword>
<evidence type="ECO:0000256" key="1">
    <source>
        <dbReference type="SAM" id="Coils"/>
    </source>
</evidence>
<evidence type="ECO:0000313" key="2">
    <source>
        <dbReference type="EMBL" id="MET3658351.1"/>
    </source>
</evidence>
<protein>
    <recommendedName>
        <fullName evidence="4">Transposase</fullName>
    </recommendedName>
</protein>
<evidence type="ECO:0008006" key="4">
    <source>
        <dbReference type="Google" id="ProtNLM"/>
    </source>
</evidence>